<dbReference type="InterPro" id="IPR017853">
    <property type="entry name" value="GH"/>
</dbReference>
<reference evidence="2 3" key="1">
    <citation type="submission" date="2020-01" db="EMBL/GenBank/DDBJ databases">
        <title>Genome analysis of Anaerocolumna sp. CBA3638.</title>
        <authorList>
            <person name="Kim J."/>
            <person name="Roh S.W."/>
        </authorList>
    </citation>
    <scope>NUCLEOTIDE SEQUENCE [LARGE SCALE GENOMIC DNA]</scope>
    <source>
        <strain evidence="2 3">CBA3638</strain>
    </source>
</reference>
<dbReference type="CDD" id="cd00118">
    <property type="entry name" value="LysM"/>
    <property type="match status" value="2"/>
</dbReference>
<dbReference type="RefSeq" id="WP_161839462.1">
    <property type="nucleotide sequence ID" value="NZ_CP048000.1"/>
</dbReference>
<dbReference type="EMBL" id="CP048000">
    <property type="protein sequence ID" value="QHQ62640.1"/>
    <property type="molecule type" value="Genomic_DNA"/>
</dbReference>
<gene>
    <name evidence="2" type="ORF">Ana3638_19190</name>
</gene>
<keyword evidence="3" id="KW-1185">Reference proteome</keyword>
<dbReference type="SUPFAM" id="SSF51445">
    <property type="entry name" value="(Trans)glycosidases"/>
    <property type="match status" value="1"/>
</dbReference>
<feature type="domain" description="LysM" evidence="1">
    <location>
        <begin position="2"/>
        <end position="46"/>
    </location>
</feature>
<organism evidence="2 3">
    <name type="scientific">Anaerocolumna sedimenticola</name>
    <dbReference type="NCBI Taxonomy" id="2696063"/>
    <lineage>
        <taxon>Bacteria</taxon>
        <taxon>Bacillati</taxon>
        <taxon>Bacillota</taxon>
        <taxon>Clostridia</taxon>
        <taxon>Lachnospirales</taxon>
        <taxon>Lachnospiraceae</taxon>
        <taxon>Anaerocolumna</taxon>
    </lineage>
</organism>
<dbReference type="PROSITE" id="PS51782">
    <property type="entry name" value="LYSM"/>
    <property type="match status" value="2"/>
</dbReference>
<dbReference type="InterPro" id="IPR036779">
    <property type="entry name" value="LysM_dom_sf"/>
</dbReference>
<sequence>MEIYVVQFGDDIESIANRYGISVERLISDNGLTNPHALVVGQALVILYPKETYTVKSGDTLESIAERNEISLMQLLRNNPFLYDREYIYQDETLVISYNTVRDIQTNSYTDFSLNQDILSRALPYLTYISIYSYRIANSGIISNYDDTTIIKMAKQYDTIPLLTISALSPVGEINIEFLYELLLDNELHEKLINEVLQILRSKGYMGANLIITEITHYNQSIYINIIEKISKILRSNGYIFMITISPDELADIALNYNRISLFVDMIIYREAVSKSV</sequence>
<dbReference type="SMART" id="SM00257">
    <property type="entry name" value="LysM"/>
    <property type="match status" value="2"/>
</dbReference>
<evidence type="ECO:0000313" key="3">
    <source>
        <dbReference type="Proteomes" id="UP000464314"/>
    </source>
</evidence>
<dbReference type="GO" id="GO:0008932">
    <property type="term" value="F:lytic endotransglycosylase activity"/>
    <property type="evidence" value="ECO:0007669"/>
    <property type="project" value="TreeGrafter"/>
</dbReference>
<feature type="domain" description="LysM" evidence="1">
    <location>
        <begin position="51"/>
        <end position="96"/>
    </location>
</feature>
<dbReference type="SUPFAM" id="SSF54106">
    <property type="entry name" value="LysM domain"/>
    <property type="match status" value="2"/>
</dbReference>
<dbReference type="InterPro" id="IPR018392">
    <property type="entry name" value="LysM"/>
</dbReference>
<dbReference type="KEGG" id="anr:Ana3638_19190"/>
<accession>A0A6P1TN41</accession>
<name>A0A6P1TN41_9FIRM</name>
<dbReference type="Gene3D" id="3.10.350.10">
    <property type="entry name" value="LysM domain"/>
    <property type="match status" value="2"/>
</dbReference>
<dbReference type="Proteomes" id="UP000464314">
    <property type="component" value="Chromosome"/>
</dbReference>
<protein>
    <submittedName>
        <fullName evidence="2">LysM peptidoglycan-binding domain-containing protein</fullName>
    </submittedName>
</protein>
<dbReference type="PANTHER" id="PTHR33734:SF22">
    <property type="entry name" value="MEMBRANE-BOUND LYTIC MUREIN TRANSGLYCOSYLASE D"/>
    <property type="match status" value="1"/>
</dbReference>
<dbReference type="Gene3D" id="3.20.20.80">
    <property type="entry name" value="Glycosidases"/>
    <property type="match status" value="1"/>
</dbReference>
<evidence type="ECO:0000259" key="1">
    <source>
        <dbReference type="PROSITE" id="PS51782"/>
    </source>
</evidence>
<proteinExistence type="predicted"/>
<dbReference type="Pfam" id="PF01476">
    <property type="entry name" value="LysM"/>
    <property type="match status" value="2"/>
</dbReference>
<dbReference type="AlphaFoldDB" id="A0A6P1TN41"/>
<evidence type="ECO:0000313" key="2">
    <source>
        <dbReference type="EMBL" id="QHQ62640.1"/>
    </source>
</evidence>
<dbReference type="PANTHER" id="PTHR33734">
    <property type="entry name" value="LYSM DOMAIN-CONTAINING GPI-ANCHORED PROTEIN 2"/>
    <property type="match status" value="1"/>
</dbReference>